<accession>A0A811KQI8</accession>
<dbReference type="GO" id="GO:0006270">
    <property type="term" value="P:DNA replication initiation"/>
    <property type="evidence" value="ECO:0007669"/>
    <property type="project" value="TreeGrafter"/>
</dbReference>
<gene>
    <name evidence="2" type="ORF">BOKJ2_LOCUS7964</name>
</gene>
<protein>
    <recommendedName>
        <fullName evidence="1">Origin recognition complex subunit 5 C-terminal domain-containing protein</fullName>
    </recommendedName>
</protein>
<comment type="caution">
    <text evidence="2">The sequence shown here is derived from an EMBL/GenBank/DDBJ whole genome shotgun (WGS) entry which is preliminary data.</text>
</comment>
<dbReference type="Pfam" id="PF14630">
    <property type="entry name" value="ORC5_C"/>
    <property type="match status" value="1"/>
</dbReference>
<name>A0A811KQI8_9BILA</name>
<organism evidence="2 3">
    <name type="scientific">Bursaphelenchus okinawaensis</name>
    <dbReference type="NCBI Taxonomy" id="465554"/>
    <lineage>
        <taxon>Eukaryota</taxon>
        <taxon>Metazoa</taxon>
        <taxon>Ecdysozoa</taxon>
        <taxon>Nematoda</taxon>
        <taxon>Chromadorea</taxon>
        <taxon>Rhabditida</taxon>
        <taxon>Tylenchina</taxon>
        <taxon>Tylenchomorpha</taxon>
        <taxon>Aphelenchoidea</taxon>
        <taxon>Aphelenchoididae</taxon>
        <taxon>Bursaphelenchus</taxon>
    </lineage>
</organism>
<evidence type="ECO:0000313" key="3">
    <source>
        <dbReference type="Proteomes" id="UP000614601"/>
    </source>
</evidence>
<evidence type="ECO:0000259" key="1">
    <source>
        <dbReference type="Pfam" id="PF14630"/>
    </source>
</evidence>
<dbReference type="EMBL" id="CAJFDH010000004">
    <property type="protein sequence ID" value="CAD5218754.1"/>
    <property type="molecule type" value="Genomic_DNA"/>
</dbReference>
<dbReference type="EMBL" id="CAJFCW020000004">
    <property type="protein sequence ID" value="CAG9111598.1"/>
    <property type="molecule type" value="Genomic_DNA"/>
</dbReference>
<sequence length="400" mass="46272">MEVVERFARDSSGICFHLHVHGQKIHLDTLTDELKDGNGDTLAAVTLHLRLFLGNEKEVFQFIGEHFGAQVSSVRVLDEVLNLYFGDNPKTTLLILIRDAEEFNQFRFGFLKELFFACKERKGKVKLITMGCFPWKLISDGLKERFYHNIMHYKFEPMSTQMLEIYCMRGVTKNGLDYDIKTIRYVLSLLPKNLDPFVAQRFLIKILQRAKIEDVTSIVKNDQWNSIVKRIVDSKPKAQLTAQPVYDKLPHIAALTLIASYFASYNPPSTDKRYFGEKASCKRRATQRTVVRENYHETGPKPFTLERLCSLYTSLKAAMIAECGDIDVRVHVPFLLHRGHLEKVSDIHNVAIPKFRCVAPFDYVNLVKDEFLKHATKKTNTKDDNFDLRQYLHDFALETQ</sequence>
<dbReference type="GO" id="GO:0003688">
    <property type="term" value="F:DNA replication origin binding"/>
    <property type="evidence" value="ECO:0007669"/>
    <property type="project" value="TreeGrafter"/>
</dbReference>
<dbReference type="GO" id="GO:0005664">
    <property type="term" value="C:nuclear origin of replication recognition complex"/>
    <property type="evidence" value="ECO:0007669"/>
    <property type="project" value="TreeGrafter"/>
</dbReference>
<reference evidence="2" key="1">
    <citation type="submission" date="2020-09" db="EMBL/GenBank/DDBJ databases">
        <authorList>
            <person name="Kikuchi T."/>
        </authorList>
    </citation>
    <scope>NUCLEOTIDE SEQUENCE</scope>
    <source>
        <strain evidence="2">SH1</strain>
    </source>
</reference>
<dbReference type="InterPro" id="IPR047088">
    <property type="entry name" value="ORC5_C"/>
</dbReference>
<dbReference type="Proteomes" id="UP000614601">
    <property type="component" value="Unassembled WGS sequence"/>
</dbReference>
<keyword evidence="3" id="KW-1185">Reference proteome</keyword>
<dbReference type="InterPro" id="IPR020796">
    <property type="entry name" value="ORC5"/>
</dbReference>
<dbReference type="OrthoDB" id="365981at2759"/>
<proteinExistence type="predicted"/>
<dbReference type="Proteomes" id="UP000783686">
    <property type="component" value="Unassembled WGS sequence"/>
</dbReference>
<feature type="domain" description="Origin recognition complex subunit 5 C-terminal" evidence="1">
    <location>
        <begin position="249"/>
        <end position="366"/>
    </location>
</feature>
<dbReference type="PANTHER" id="PTHR12705:SF0">
    <property type="entry name" value="ORIGIN RECOGNITION COMPLEX SUBUNIT 5"/>
    <property type="match status" value="1"/>
</dbReference>
<evidence type="ECO:0000313" key="2">
    <source>
        <dbReference type="EMBL" id="CAD5218754.1"/>
    </source>
</evidence>
<dbReference type="PANTHER" id="PTHR12705">
    <property type="entry name" value="ORIGIN RECOGNITION COMPLEX SUBUNIT 5"/>
    <property type="match status" value="1"/>
</dbReference>
<dbReference type="AlphaFoldDB" id="A0A811KQI8"/>